<proteinExistence type="predicted"/>
<gene>
    <name evidence="4" type="ORF">ABRQ07_10005</name>
</gene>
<dbReference type="RefSeq" id="WP_273855024.1">
    <property type="nucleotide sequence ID" value="NZ_JAQRNC010000001.1"/>
</dbReference>
<evidence type="ECO:0000313" key="4">
    <source>
        <dbReference type="EMBL" id="MEQ9937939.1"/>
    </source>
</evidence>
<name>A0ABV1P9W3_9GAMM</name>
<keyword evidence="5" id="KW-1185">Reference proteome</keyword>
<organism evidence="4 5">
    <name type="scientific">Pectobacterium polonicum</name>
    <dbReference type="NCBI Taxonomy" id="2485124"/>
    <lineage>
        <taxon>Bacteria</taxon>
        <taxon>Pseudomonadati</taxon>
        <taxon>Pseudomonadota</taxon>
        <taxon>Gammaproteobacteria</taxon>
        <taxon>Enterobacterales</taxon>
        <taxon>Pectobacteriaceae</taxon>
        <taxon>Pectobacterium</taxon>
    </lineage>
</organism>
<dbReference type="Pfam" id="PF01210">
    <property type="entry name" value="NAD_Gly3P_dh_N"/>
    <property type="match status" value="1"/>
</dbReference>
<dbReference type="SUPFAM" id="SSF48179">
    <property type="entry name" value="6-phosphogluconate dehydrogenase C-terminal domain-like"/>
    <property type="match status" value="1"/>
</dbReference>
<dbReference type="PANTHER" id="PTHR38015:SF1">
    <property type="entry name" value="OPINE DEHYDROGENASE DOMAIN-CONTAINING PROTEIN"/>
    <property type="match status" value="1"/>
</dbReference>
<dbReference type="Proteomes" id="UP001463408">
    <property type="component" value="Unassembled WGS sequence"/>
</dbReference>
<dbReference type="Gene3D" id="3.40.50.720">
    <property type="entry name" value="NAD(P)-binding Rossmann-like Domain"/>
    <property type="match status" value="1"/>
</dbReference>
<sequence length="368" mass="40539">MKVAILGAGNIGFASAAWLASTGHTPILWSPHAENLAPLRARQHRLSFTGIIQGECKLESENDIAVAVRHAEVVLLCVPGYGHRSVIDALVPHIKNGQPIIINSACSLSALYLSRQLAERSVSAPIITWGTTVLTARRQVNGYEVAIMAARKFVHVATLPMQENERAIALCSALFGHRFRAQTNVLATSLININPIAHLGLALCNVTRIERHESWPQYHYLTPGVANLITSLEKERQTLAQRFGLTIHSIEAHFQQSFDLPESELADIAEELHRRRGGPAGPTTLDTRFILEDTPYGLVFAEAMAKKVGLALPQHTSVINVVAAIWGRDFRRDNTILPMLELEKMPLRDLQHCLSVGYHSNDMKATTS</sequence>
<dbReference type="EMBL" id="JBEHEF010000005">
    <property type="protein sequence ID" value="MEQ9937939.1"/>
    <property type="molecule type" value="Genomic_DNA"/>
</dbReference>
<protein>
    <submittedName>
        <fullName evidence="4">NAD/NADP octopine/nopaline dehydrogenase family protein</fullName>
    </submittedName>
</protein>
<dbReference type="InterPro" id="IPR051729">
    <property type="entry name" value="Opine/Lysopine_DH"/>
</dbReference>
<keyword evidence="1" id="KW-0560">Oxidoreductase</keyword>
<dbReference type="PANTHER" id="PTHR38015">
    <property type="entry name" value="BLR6086 PROTEIN"/>
    <property type="match status" value="1"/>
</dbReference>
<dbReference type="InterPro" id="IPR036291">
    <property type="entry name" value="NAD(P)-bd_dom_sf"/>
</dbReference>
<dbReference type="InterPro" id="IPR013328">
    <property type="entry name" value="6PGD_dom2"/>
</dbReference>
<feature type="domain" description="Glycerol-3-phosphate dehydrogenase NAD-dependent N-terminal" evidence="2">
    <location>
        <begin position="2"/>
        <end position="102"/>
    </location>
</feature>
<dbReference type="Gene3D" id="1.10.1040.10">
    <property type="entry name" value="N-(1-d-carboxylethyl)-l-norvaline Dehydrogenase, domain 2"/>
    <property type="match status" value="1"/>
</dbReference>
<evidence type="ECO:0000259" key="3">
    <source>
        <dbReference type="Pfam" id="PF02317"/>
    </source>
</evidence>
<evidence type="ECO:0000256" key="1">
    <source>
        <dbReference type="ARBA" id="ARBA00023002"/>
    </source>
</evidence>
<dbReference type="InterPro" id="IPR008927">
    <property type="entry name" value="6-PGluconate_DH-like_C_sf"/>
</dbReference>
<dbReference type="InterPro" id="IPR011128">
    <property type="entry name" value="G3P_DH_NAD-dep_N"/>
</dbReference>
<dbReference type="Pfam" id="PF02317">
    <property type="entry name" value="Octopine_DH"/>
    <property type="match status" value="1"/>
</dbReference>
<evidence type="ECO:0000259" key="2">
    <source>
        <dbReference type="Pfam" id="PF01210"/>
    </source>
</evidence>
<feature type="domain" description="Opine dehydrogenase" evidence="3">
    <location>
        <begin position="183"/>
        <end position="324"/>
    </location>
</feature>
<dbReference type="InterPro" id="IPR003421">
    <property type="entry name" value="Opine_DH"/>
</dbReference>
<dbReference type="SUPFAM" id="SSF51735">
    <property type="entry name" value="NAD(P)-binding Rossmann-fold domains"/>
    <property type="match status" value="1"/>
</dbReference>
<evidence type="ECO:0000313" key="5">
    <source>
        <dbReference type="Proteomes" id="UP001463408"/>
    </source>
</evidence>
<comment type="caution">
    <text evidence="4">The sequence shown here is derived from an EMBL/GenBank/DDBJ whole genome shotgun (WGS) entry which is preliminary data.</text>
</comment>
<accession>A0ABV1P9W3</accession>
<reference evidence="4 5" key="1">
    <citation type="submission" date="2024-06" db="EMBL/GenBank/DDBJ databases">
        <title>Pangenomics to understand the prophage dynamics in the radiating lineages of P. brasiliense.</title>
        <authorList>
            <person name="Pardeshi L.A."/>
            <person name="Van Duivenbode I."/>
            <person name="Jonkheer E.M."/>
            <person name="Pel M.J.C."/>
            <person name="Kupczok A."/>
            <person name="De Ridder D."/>
            <person name="Smit S."/>
            <person name="Van Der Lee T.J."/>
        </authorList>
    </citation>
    <scope>NUCLEOTIDE SEQUENCE [LARGE SCALE GENOMIC DNA]</scope>
    <source>
        <strain evidence="4 5">PD 8607</strain>
    </source>
</reference>